<dbReference type="Proteomes" id="UP000215450">
    <property type="component" value="Unassembled WGS sequence"/>
</dbReference>
<proteinExistence type="predicted"/>
<feature type="region of interest" description="Disordered" evidence="1">
    <location>
        <begin position="1"/>
        <end position="32"/>
    </location>
</feature>
<sequence>MQWTITNRLPENEPDETNRAEYAHPQLMSGASDDGRFVFDVVWAEMEECFVLTFLWVNDEFGFVEDQIREYPKTRTDLLARVAEFQAAPELAFQNAA</sequence>
<dbReference type="EMBL" id="FXUV02000013">
    <property type="protein sequence ID" value="SNB61515.1"/>
    <property type="molecule type" value="Genomic_DNA"/>
</dbReference>
<evidence type="ECO:0000313" key="2">
    <source>
        <dbReference type="EMBL" id="SMQ12611.1"/>
    </source>
</evidence>
<accession>A0A238HGH6</accession>
<reference evidence="3" key="3">
    <citation type="submission" date="2017-06" db="EMBL/GenBank/DDBJ databases">
        <authorList>
            <person name="Kim H.J."/>
            <person name="Triplett B.A."/>
        </authorList>
    </citation>
    <scope>NUCLEOTIDE SEQUENCE [LARGE SCALE GENOMIC DNA]</scope>
    <source>
        <strain evidence="3">Kingella_eburonensis</strain>
    </source>
</reference>
<name>A0A238HGH6_9NEIS</name>
<dbReference type="OrthoDB" id="8613144at2"/>
<evidence type="ECO:0000313" key="4">
    <source>
        <dbReference type="Proteomes" id="UP000215450"/>
    </source>
</evidence>
<keyword evidence="4" id="KW-1185">Reference proteome</keyword>
<gene>
    <name evidence="3" type="ORF">KEBURONENSIS_00842</name>
    <name evidence="2" type="ORF">KEBURONENSIS_01512</name>
</gene>
<reference evidence="4" key="2">
    <citation type="submission" date="2017-06" db="EMBL/GenBank/DDBJ databases">
        <authorList>
            <person name="Laurent S."/>
        </authorList>
    </citation>
    <scope>NUCLEOTIDE SEQUENCE [LARGE SCALE GENOMIC DNA]</scope>
</reference>
<evidence type="ECO:0000313" key="3">
    <source>
        <dbReference type="EMBL" id="SNB61515.1"/>
    </source>
</evidence>
<dbReference type="STRING" id="1522312.GCA_900177895_00476"/>
<dbReference type="EMBL" id="FXUV01000027">
    <property type="protein sequence ID" value="SMQ12611.1"/>
    <property type="molecule type" value="Genomic_DNA"/>
</dbReference>
<evidence type="ECO:0000256" key="1">
    <source>
        <dbReference type="SAM" id="MobiDB-lite"/>
    </source>
</evidence>
<organism evidence="2">
    <name type="scientific">Kingella negevensis</name>
    <dbReference type="NCBI Taxonomy" id="1522312"/>
    <lineage>
        <taxon>Bacteria</taxon>
        <taxon>Pseudomonadati</taxon>
        <taxon>Pseudomonadota</taxon>
        <taxon>Betaproteobacteria</taxon>
        <taxon>Neisseriales</taxon>
        <taxon>Neisseriaceae</taxon>
        <taxon>Kingella</taxon>
    </lineage>
</organism>
<dbReference type="RefSeq" id="WP_095062768.1">
    <property type="nucleotide sequence ID" value="NZ_CP123447.1"/>
</dbReference>
<reference evidence="2" key="1">
    <citation type="submission" date="2017-05" db="EMBL/GenBank/DDBJ databases">
        <authorList>
            <person name="Song R."/>
            <person name="Chenine A.L."/>
            <person name="Ruprecht R.M."/>
        </authorList>
    </citation>
    <scope>NUCLEOTIDE SEQUENCE</scope>
    <source>
        <strain evidence="2">Kingella_eburonensis</strain>
    </source>
</reference>
<protein>
    <submittedName>
        <fullName evidence="2">Uncharacterized protein</fullName>
    </submittedName>
</protein>
<dbReference type="AlphaFoldDB" id="A0A238HGH6"/>